<proteinExistence type="predicted"/>
<protein>
    <submittedName>
        <fullName evidence="2">G-protein coupled receptors family 1 profile domain-containing protein</fullName>
    </submittedName>
</protein>
<organism evidence="1 2">
    <name type="scientific">Panagrolaimus sp. PS1159</name>
    <dbReference type="NCBI Taxonomy" id="55785"/>
    <lineage>
        <taxon>Eukaryota</taxon>
        <taxon>Metazoa</taxon>
        <taxon>Ecdysozoa</taxon>
        <taxon>Nematoda</taxon>
        <taxon>Chromadorea</taxon>
        <taxon>Rhabditida</taxon>
        <taxon>Tylenchina</taxon>
        <taxon>Panagrolaimomorpha</taxon>
        <taxon>Panagrolaimoidea</taxon>
        <taxon>Panagrolaimidae</taxon>
        <taxon>Panagrolaimus</taxon>
    </lineage>
</organism>
<dbReference type="WBParaSite" id="PS1159_v2.g14288.t1">
    <property type="protein sequence ID" value="PS1159_v2.g14288.t1"/>
    <property type="gene ID" value="PS1159_v2.g14288"/>
</dbReference>
<name>A0AC35F684_9BILA</name>
<evidence type="ECO:0000313" key="1">
    <source>
        <dbReference type="Proteomes" id="UP000887580"/>
    </source>
</evidence>
<sequence length="121" mass="13550">MVTGFLLFNLLAFFNNILELAGEHSDSFTILIELSTLLVNLNGATTIIIYLTFGSKYRTVFLKCAKSILQCLGCSKLLRQNSTEKLIPNEQTFLIVSSQADIIERRRQTLKIISQQSFGSA</sequence>
<evidence type="ECO:0000313" key="2">
    <source>
        <dbReference type="WBParaSite" id="PS1159_v2.g14288.t1"/>
    </source>
</evidence>
<dbReference type="Proteomes" id="UP000887580">
    <property type="component" value="Unplaced"/>
</dbReference>
<accession>A0AC35F684</accession>
<reference evidence="2" key="1">
    <citation type="submission" date="2022-11" db="UniProtKB">
        <authorList>
            <consortium name="WormBaseParasite"/>
        </authorList>
    </citation>
    <scope>IDENTIFICATION</scope>
</reference>